<proteinExistence type="predicted"/>
<organism evidence="2 3">
    <name type="scientific">Ramazzottius varieornatus</name>
    <name type="common">Water bear</name>
    <name type="synonym">Tardigrade</name>
    <dbReference type="NCBI Taxonomy" id="947166"/>
    <lineage>
        <taxon>Eukaryota</taxon>
        <taxon>Metazoa</taxon>
        <taxon>Ecdysozoa</taxon>
        <taxon>Tardigrada</taxon>
        <taxon>Eutardigrada</taxon>
        <taxon>Parachela</taxon>
        <taxon>Hypsibioidea</taxon>
        <taxon>Ramazzottiidae</taxon>
        <taxon>Ramazzottius</taxon>
    </lineage>
</organism>
<accession>A0A1D1UCN5</accession>
<evidence type="ECO:0000256" key="1">
    <source>
        <dbReference type="SAM" id="MobiDB-lite"/>
    </source>
</evidence>
<protein>
    <submittedName>
        <fullName evidence="2">Uncharacterized protein</fullName>
    </submittedName>
</protein>
<dbReference type="AlphaFoldDB" id="A0A1D1UCN5"/>
<comment type="caution">
    <text evidence="2">The sequence shown here is derived from an EMBL/GenBank/DDBJ whole genome shotgun (WGS) entry which is preliminary data.</text>
</comment>
<evidence type="ECO:0000313" key="2">
    <source>
        <dbReference type="EMBL" id="GAU87579.1"/>
    </source>
</evidence>
<name>A0A1D1UCN5_RAMVA</name>
<sequence>MHQFEMTSQHEIPNLHHHLLSLHMSKEPRKGAHLGALDRIRYMILKRRIVSMRKHSTVAVLRLHPNGLPALEELYAKTEEHVAENREKLFDVLESTESRQIAADAILDDLDLICPLKPSPHLKQISRLRDKRHLSLIGRSTINIPFESSDFMARWLYRRCLQTCELNGCQLTQIQEQRSQEEDLNLSKIGKYQCTKCVASKVVSARKSARYTDGPRNMANLTGSGYDLSRKYSVSQMPSMATIVEESESHVSHGPTLALYDSDSTMLNEEIFSHHQLPPKNNLFFRGPRMNISGDSQQSKRSSGLRTVPDGDQFEH</sequence>
<reference evidence="2 3" key="1">
    <citation type="journal article" date="2016" name="Nat. Commun.">
        <title>Extremotolerant tardigrade genome and improved radiotolerance of human cultured cells by tardigrade-unique protein.</title>
        <authorList>
            <person name="Hashimoto T."/>
            <person name="Horikawa D.D."/>
            <person name="Saito Y."/>
            <person name="Kuwahara H."/>
            <person name="Kozuka-Hata H."/>
            <person name="Shin-I T."/>
            <person name="Minakuchi Y."/>
            <person name="Ohishi K."/>
            <person name="Motoyama A."/>
            <person name="Aizu T."/>
            <person name="Enomoto A."/>
            <person name="Kondo K."/>
            <person name="Tanaka S."/>
            <person name="Hara Y."/>
            <person name="Koshikawa S."/>
            <person name="Sagara H."/>
            <person name="Miura T."/>
            <person name="Yokobori S."/>
            <person name="Miyagawa K."/>
            <person name="Suzuki Y."/>
            <person name="Kubo T."/>
            <person name="Oyama M."/>
            <person name="Kohara Y."/>
            <person name="Fujiyama A."/>
            <person name="Arakawa K."/>
            <person name="Katayama T."/>
            <person name="Toyoda A."/>
            <person name="Kunieda T."/>
        </authorList>
    </citation>
    <scope>NUCLEOTIDE SEQUENCE [LARGE SCALE GENOMIC DNA]</scope>
    <source>
        <strain evidence="2 3">YOKOZUNA-1</strain>
    </source>
</reference>
<dbReference type="OrthoDB" id="10180525at2759"/>
<dbReference type="Proteomes" id="UP000186922">
    <property type="component" value="Unassembled WGS sequence"/>
</dbReference>
<gene>
    <name evidence="2" type="primary">RvY_00405</name>
    <name evidence="2" type="synonym">RvY_00405.2</name>
    <name evidence="2" type="ORF">RvY_00405-2</name>
</gene>
<evidence type="ECO:0000313" key="3">
    <source>
        <dbReference type="Proteomes" id="UP000186922"/>
    </source>
</evidence>
<feature type="region of interest" description="Disordered" evidence="1">
    <location>
        <begin position="287"/>
        <end position="316"/>
    </location>
</feature>
<dbReference type="EMBL" id="BDGG01000001">
    <property type="protein sequence ID" value="GAU87579.1"/>
    <property type="molecule type" value="Genomic_DNA"/>
</dbReference>
<keyword evidence="3" id="KW-1185">Reference proteome</keyword>
<feature type="compositionally biased region" description="Polar residues" evidence="1">
    <location>
        <begin position="293"/>
        <end position="305"/>
    </location>
</feature>